<name>A0A0E9RGW0_ANGAN</name>
<sequence>MTFWSQRIHPVIFQQMGLLRMTVKLKNAQTPQSR</sequence>
<proteinExistence type="predicted"/>
<dbReference type="EMBL" id="GBXM01080984">
    <property type="protein sequence ID" value="JAH27593.1"/>
    <property type="molecule type" value="Transcribed_RNA"/>
</dbReference>
<organism evidence="1">
    <name type="scientific">Anguilla anguilla</name>
    <name type="common">European freshwater eel</name>
    <name type="synonym">Muraena anguilla</name>
    <dbReference type="NCBI Taxonomy" id="7936"/>
    <lineage>
        <taxon>Eukaryota</taxon>
        <taxon>Metazoa</taxon>
        <taxon>Chordata</taxon>
        <taxon>Craniata</taxon>
        <taxon>Vertebrata</taxon>
        <taxon>Euteleostomi</taxon>
        <taxon>Actinopterygii</taxon>
        <taxon>Neopterygii</taxon>
        <taxon>Teleostei</taxon>
        <taxon>Anguilliformes</taxon>
        <taxon>Anguillidae</taxon>
        <taxon>Anguilla</taxon>
    </lineage>
</organism>
<evidence type="ECO:0000313" key="1">
    <source>
        <dbReference type="EMBL" id="JAH27593.1"/>
    </source>
</evidence>
<reference evidence="1" key="2">
    <citation type="journal article" date="2015" name="Fish Shellfish Immunol.">
        <title>Early steps in the European eel (Anguilla anguilla)-Vibrio vulnificus interaction in the gills: Role of the RtxA13 toxin.</title>
        <authorList>
            <person name="Callol A."/>
            <person name="Pajuelo D."/>
            <person name="Ebbesson L."/>
            <person name="Teles M."/>
            <person name="MacKenzie S."/>
            <person name="Amaro C."/>
        </authorList>
    </citation>
    <scope>NUCLEOTIDE SEQUENCE</scope>
</reference>
<accession>A0A0E9RGW0</accession>
<protein>
    <submittedName>
        <fullName evidence="1">Uncharacterized protein</fullName>
    </submittedName>
</protein>
<reference evidence="1" key="1">
    <citation type="submission" date="2014-11" db="EMBL/GenBank/DDBJ databases">
        <authorList>
            <person name="Amaro Gonzalez C."/>
        </authorList>
    </citation>
    <scope>NUCLEOTIDE SEQUENCE</scope>
</reference>
<dbReference type="AlphaFoldDB" id="A0A0E9RGW0"/>